<dbReference type="GO" id="GO:0016020">
    <property type="term" value="C:membrane"/>
    <property type="evidence" value="ECO:0007669"/>
    <property type="project" value="UniProtKB-SubCell"/>
</dbReference>
<organism evidence="9">
    <name type="scientific">Ditylum brightwellii</name>
    <dbReference type="NCBI Taxonomy" id="49249"/>
    <lineage>
        <taxon>Eukaryota</taxon>
        <taxon>Sar</taxon>
        <taxon>Stramenopiles</taxon>
        <taxon>Ochrophyta</taxon>
        <taxon>Bacillariophyta</taxon>
        <taxon>Mediophyceae</taxon>
        <taxon>Lithodesmiophycidae</taxon>
        <taxon>Lithodesmiales</taxon>
        <taxon>Lithodesmiaceae</taxon>
        <taxon>Ditylum</taxon>
    </lineage>
</organism>
<feature type="domain" description="NnrU" evidence="8">
    <location>
        <begin position="177"/>
        <end position="353"/>
    </location>
</feature>
<dbReference type="AlphaFoldDB" id="A0A7S1ZUY0"/>
<name>A0A7S1ZUY0_9STRA</name>
<feature type="chain" id="PRO_5030515474" description="NnrU domain-containing protein" evidence="7">
    <location>
        <begin position="34"/>
        <end position="440"/>
    </location>
</feature>
<dbReference type="PROSITE" id="PS51257">
    <property type="entry name" value="PROKAR_LIPOPROTEIN"/>
    <property type="match status" value="1"/>
</dbReference>
<feature type="compositionally biased region" description="Low complexity" evidence="5">
    <location>
        <begin position="268"/>
        <end position="281"/>
    </location>
</feature>
<dbReference type="InterPro" id="IPR009915">
    <property type="entry name" value="NnrU_dom"/>
</dbReference>
<evidence type="ECO:0000313" key="9">
    <source>
        <dbReference type="EMBL" id="CAD9349814.1"/>
    </source>
</evidence>
<keyword evidence="7" id="KW-0732">Signal</keyword>
<feature type="region of interest" description="Disordered" evidence="5">
    <location>
        <begin position="262"/>
        <end position="285"/>
    </location>
</feature>
<feature type="transmembrane region" description="Helical" evidence="6">
    <location>
        <begin position="185"/>
        <end position="205"/>
    </location>
</feature>
<feature type="transmembrane region" description="Helical" evidence="6">
    <location>
        <begin position="234"/>
        <end position="254"/>
    </location>
</feature>
<dbReference type="EMBL" id="HBGN01032708">
    <property type="protein sequence ID" value="CAD9349814.1"/>
    <property type="molecule type" value="Transcribed_RNA"/>
</dbReference>
<reference evidence="9" key="1">
    <citation type="submission" date="2021-01" db="EMBL/GenBank/DDBJ databases">
        <authorList>
            <person name="Corre E."/>
            <person name="Pelletier E."/>
            <person name="Niang G."/>
            <person name="Scheremetjew M."/>
            <person name="Finn R."/>
            <person name="Kale V."/>
            <person name="Holt S."/>
            <person name="Cochrane G."/>
            <person name="Meng A."/>
            <person name="Brown T."/>
            <person name="Cohen L."/>
        </authorList>
    </citation>
    <scope>NUCLEOTIDE SEQUENCE</scope>
    <source>
        <strain evidence="9">Pop2</strain>
    </source>
</reference>
<evidence type="ECO:0000256" key="1">
    <source>
        <dbReference type="ARBA" id="ARBA00004141"/>
    </source>
</evidence>
<keyword evidence="2 6" id="KW-0812">Transmembrane</keyword>
<evidence type="ECO:0000256" key="6">
    <source>
        <dbReference type="SAM" id="Phobius"/>
    </source>
</evidence>
<comment type="subcellular location">
    <subcellularLocation>
        <location evidence="1">Membrane</location>
        <topology evidence="1">Multi-pass membrane protein</topology>
    </subcellularLocation>
</comment>
<dbReference type="Pfam" id="PF07298">
    <property type="entry name" value="NnrU"/>
    <property type="match status" value="1"/>
</dbReference>
<evidence type="ECO:0000259" key="8">
    <source>
        <dbReference type="Pfam" id="PF07298"/>
    </source>
</evidence>
<evidence type="ECO:0000256" key="3">
    <source>
        <dbReference type="ARBA" id="ARBA00022989"/>
    </source>
</evidence>
<feature type="signal peptide" evidence="7">
    <location>
        <begin position="1"/>
        <end position="33"/>
    </location>
</feature>
<accession>A0A7S1ZUY0</accession>
<sequence length="440" mass="47608">MTPGAKRKSKGWQQLFVLMIGSSACCLIDPVASSSTLLHSNSCNSLGASRFSGCFVVPVGSKKHCEKKLQHYDGSAIKFCGLNTKGEIGSSESSLIQRGRKTALSSSLSFTPDEQTLAFWIASFSISHIGMSAQRNYFIQKCGDLASSLQLVGTGLTLPDYWPGDTSGNDIFPDTDTAGRQFYRLGYTIVSFATLGSALTSYLALLGNVSPLDDLYTISQQQQQQLYFHHGDSFYFWVAATSFGAAIASLFNASPLSLMPEFQKADSDNSSPKSPQQNQQQLPIKRNDLLKLEPKGLTRITRHPLILPVVPWGIATSQIAPAGNTPNILFFGGLALYAICGCYAQDLRVVRQEGSVGTTFSTSSSSPLLTNTSPLSSLQTFFQKTSFVPFGAVLDGRQSLTDIIREVPWLGFIFGCIVGAYLEDTLLNYLSVYASTLSSS</sequence>
<evidence type="ECO:0000256" key="5">
    <source>
        <dbReference type="SAM" id="MobiDB-lite"/>
    </source>
</evidence>
<proteinExistence type="predicted"/>
<evidence type="ECO:0000256" key="2">
    <source>
        <dbReference type="ARBA" id="ARBA00022692"/>
    </source>
</evidence>
<evidence type="ECO:0000256" key="4">
    <source>
        <dbReference type="ARBA" id="ARBA00023136"/>
    </source>
</evidence>
<protein>
    <recommendedName>
        <fullName evidence="8">NnrU domain-containing protein</fullName>
    </recommendedName>
</protein>
<keyword evidence="4 6" id="KW-0472">Membrane</keyword>
<keyword evidence="3 6" id="KW-1133">Transmembrane helix</keyword>
<gene>
    <name evidence="9" type="ORF">DBRI1063_LOCUS21139</name>
</gene>
<evidence type="ECO:0000256" key="7">
    <source>
        <dbReference type="SAM" id="SignalP"/>
    </source>
</evidence>